<protein>
    <recommendedName>
        <fullName evidence="4">Zn(2)-C6 fungal-type domain-containing protein</fullName>
    </recommendedName>
</protein>
<evidence type="ECO:0008006" key="4">
    <source>
        <dbReference type="Google" id="ProtNLM"/>
    </source>
</evidence>
<dbReference type="EMBL" id="LKCW01000044">
    <property type="protein sequence ID" value="KPM42692.1"/>
    <property type="molecule type" value="Genomic_DNA"/>
</dbReference>
<sequence length="502" mass="56047">MQCDRAKPGCAQCFRKQIPCLGYRSPSELRVRDETTVVAHKVRKAKKNKLVVATPPFTVSIRIESSRDSDSPDKAEETALLPPLDVLPEPLEIPAITYFMTSFITASPFEPYLPSLYLADHLAKDAVSSAVRAVSFATFALRVRDASYMKTARTNYALALAQTNKALACPEKAILDRTLAAVLLLGLFEAIVFQGRQSPEPWTAHTLGALQLLRLRGKKQFRSKLAHHLFVQTITNIRTSCVQRTVAVPSECLALHDEAAPFLNPKTLALRLGPLIGQTASLRARATVCPTPDLIYEAVELDQVVTALTGDLEKEMRYTTRTKEDTPPWDYLRMAYCYPNHRVAKFWSAIRMIRMFLNELIWGGISLGLNDPHRYQQSHGMACSPVCKCRHLKNLQETAAKNIDEVATGVLASVPDFLEPNKGRGKFCPSARSLIWPLSILLTSPLYSPSSRKYAVVYLHELARDLNMPLAAETARMVGKPEIPEDWLVNTDRFNDEISNIT</sequence>
<reference evidence="2 3" key="1">
    <citation type="submission" date="2015-09" db="EMBL/GenBank/DDBJ databases">
        <title>Draft genome of a European isolate of the apple canker pathogen Neonectria ditissima.</title>
        <authorList>
            <person name="Gomez-Cortecero A."/>
            <person name="Harrison R.J."/>
            <person name="Armitage A.D."/>
        </authorList>
    </citation>
    <scope>NUCLEOTIDE SEQUENCE [LARGE SCALE GENOMIC DNA]</scope>
    <source>
        <strain evidence="2 3">R09/05</strain>
    </source>
</reference>
<proteinExistence type="predicted"/>
<dbReference type="InterPro" id="IPR053175">
    <property type="entry name" value="DHMBA_Reg_Transcription_Factor"/>
</dbReference>
<accession>A0A0N8H7T8</accession>
<dbReference type="PANTHER" id="PTHR38791">
    <property type="entry name" value="ZN(II)2CYS6 TRANSCRIPTION FACTOR (EUROFUNG)-RELATED-RELATED"/>
    <property type="match status" value="1"/>
</dbReference>
<organism evidence="2 3">
    <name type="scientific">Neonectria ditissima</name>
    <dbReference type="NCBI Taxonomy" id="78410"/>
    <lineage>
        <taxon>Eukaryota</taxon>
        <taxon>Fungi</taxon>
        <taxon>Dikarya</taxon>
        <taxon>Ascomycota</taxon>
        <taxon>Pezizomycotina</taxon>
        <taxon>Sordariomycetes</taxon>
        <taxon>Hypocreomycetidae</taxon>
        <taxon>Hypocreales</taxon>
        <taxon>Nectriaceae</taxon>
        <taxon>Neonectria</taxon>
    </lineage>
</organism>
<dbReference type="Pfam" id="PF11951">
    <property type="entry name" value="Fungal_trans_2"/>
    <property type="match status" value="1"/>
</dbReference>
<dbReference type="InterPro" id="IPR021858">
    <property type="entry name" value="Fun_TF"/>
</dbReference>
<evidence type="ECO:0000256" key="1">
    <source>
        <dbReference type="ARBA" id="ARBA00023242"/>
    </source>
</evidence>
<evidence type="ECO:0000313" key="2">
    <source>
        <dbReference type="EMBL" id="KPM42692.1"/>
    </source>
</evidence>
<dbReference type="AlphaFoldDB" id="A0A0N8H7T8"/>
<keyword evidence="1" id="KW-0539">Nucleus</keyword>
<dbReference type="Proteomes" id="UP000050424">
    <property type="component" value="Unassembled WGS sequence"/>
</dbReference>
<name>A0A0N8H7T8_9HYPO</name>
<dbReference type="OrthoDB" id="2991872at2759"/>
<gene>
    <name evidence="2" type="ORF">AK830_g3892</name>
</gene>
<evidence type="ECO:0000313" key="3">
    <source>
        <dbReference type="Proteomes" id="UP000050424"/>
    </source>
</evidence>
<comment type="caution">
    <text evidence="2">The sequence shown here is derived from an EMBL/GenBank/DDBJ whole genome shotgun (WGS) entry which is preliminary data.</text>
</comment>
<keyword evidence="3" id="KW-1185">Reference proteome</keyword>
<dbReference type="STRING" id="78410.A0A0N8H7T8"/>